<sequence length="314" mass="36286">MHPYSIDQHPTYNQGLVMRLLPKNIMLLGYTSYTSCVTFNFYVPKYSKKNRLQNMKLKIYVVIQKNLNNIEIKNEQSNETTNKLLLLPVICIVYEETNFTIALRTVKSHILGFKLIIKYKNKTGLDGDKLELRHLVSPTDYPDYGSSTAARKWSTKYPLRLRPHSIQPLLLGAGSALVPKAGLAWKRLARATRKRRRDARRSSEIIYPGYVNTKPQGGRSCRTYNSFTLVTLKDIHQIARKDRNYKLTYTSRGVRNPPQLKIVKEKHSITINLHIFATPLHLKFNYSEYSQYVIARCAIIINPALTMVRITLNK</sequence>
<comment type="caution">
    <text evidence="1">The sequence shown here is derived from an EMBL/GenBank/DDBJ whole genome shotgun (WGS) entry which is preliminary data.</text>
</comment>
<dbReference type="Proteomes" id="UP000475862">
    <property type="component" value="Unassembled WGS sequence"/>
</dbReference>
<protein>
    <submittedName>
        <fullName evidence="1">Uncharacterized protein</fullName>
    </submittedName>
</protein>
<evidence type="ECO:0000313" key="1">
    <source>
        <dbReference type="EMBL" id="KAE9523646.1"/>
    </source>
</evidence>
<dbReference type="EMBL" id="VYZN01000079">
    <property type="protein sequence ID" value="KAE9523646.1"/>
    <property type="molecule type" value="Genomic_DNA"/>
</dbReference>
<dbReference type="AlphaFoldDB" id="A0A6G0SZ37"/>
<name>A0A6G0SZ37_APHGL</name>
<reference evidence="1 2" key="1">
    <citation type="submission" date="2019-08" db="EMBL/GenBank/DDBJ databases">
        <title>The genome of the soybean aphid Biotype 1, its phylome, world population structure and adaptation to the North American continent.</title>
        <authorList>
            <person name="Giordano R."/>
            <person name="Donthu R.K."/>
            <person name="Hernandez A.G."/>
            <person name="Wright C.L."/>
            <person name="Zimin A.V."/>
        </authorList>
    </citation>
    <scope>NUCLEOTIDE SEQUENCE [LARGE SCALE GENOMIC DNA]</scope>
    <source>
        <tissue evidence="1">Whole aphids</tissue>
    </source>
</reference>
<accession>A0A6G0SZ37</accession>
<evidence type="ECO:0000313" key="2">
    <source>
        <dbReference type="Proteomes" id="UP000475862"/>
    </source>
</evidence>
<keyword evidence="2" id="KW-1185">Reference proteome</keyword>
<proteinExistence type="predicted"/>
<organism evidence="1 2">
    <name type="scientific">Aphis glycines</name>
    <name type="common">Soybean aphid</name>
    <dbReference type="NCBI Taxonomy" id="307491"/>
    <lineage>
        <taxon>Eukaryota</taxon>
        <taxon>Metazoa</taxon>
        <taxon>Ecdysozoa</taxon>
        <taxon>Arthropoda</taxon>
        <taxon>Hexapoda</taxon>
        <taxon>Insecta</taxon>
        <taxon>Pterygota</taxon>
        <taxon>Neoptera</taxon>
        <taxon>Paraneoptera</taxon>
        <taxon>Hemiptera</taxon>
        <taxon>Sternorrhyncha</taxon>
        <taxon>Aphidomorpha</taxon>
        <taxon>Aphidoidea</taxon>
        <taxon>Aphididae</taxon>
        <taxon>Aphidini</taxon>
        <taxon>Aphis</taxon>
        <taxon>Aphis</taxon>
    </lineage>
</organism>
<gene>
    <name evidence="1" type="ORF">AGLY_016198</name>
</gene>